<dbReference type="InterPro" id="IPR017853">
    <property type="entry name" value="GH"/>
</dbReference>
<dbReference type="EMBL" id="JAHKKG010000004">
    <property type="protein sequence ID" value="MBU2664851.1"/>
    <property type="molecule type" value="Genomic_DNA"/>
</dbReference>
<name>A0ABS5YP69_9ACTN</name>
<dbReference type="PANTHER" id="PTHR43730:SF1">
    <property type="entry name" value="BETA-MANNOSIDASE"/>
    <property type="match status" value="1"/>
</dbReference>
<proteinExistence type="predicted"/>
<organism evidence="5 6">
    <name type="scientific">Paractinoplanes bogorensis</name>
    <dbReference type="NCBI Taxonomy" id="1610840"/>
    <lineage>
        <taxon>Bacteria</taxon>
        <taxon>Bacillati</taxon>
        <taxon>Actinomycetota</taxon>
        <taxon>Actinomycetes</taxon>
        <taxon>Micromonosporales</taxon>
        <taxon>Micromonosporaceae</taxon>
        <taxon>Paractinoplanes</taxon>
    </lineage>
</organism>
<dbReference type="Pfam" id="PF22666">
    <property type="entry name" value="Glyco_hydro_2_N2"/>
    <property type="match status" value="1"/>
</dbReference>
<evidence type="ECO:0000256" key="1">
    <source>
        <dbReference type="ARBA" id="ARBA00022801"/>
    </source>
</evidence>
<dbReference type="SUPFAM" id="SSF51445">
    <property type="entry name" value="(Trans)glycosidases"/>
    <property type="match status" value="1"/>
</dbReference>
<reference evidence="5 6" key="1">
    <citation type="submission" date="2021-06" db="EMBL/GenBank/DDBJ databases">
        <title>Actinoplanes lichenicola sp. nov., and Actinoplanes ovalisporus sp. nov., isolated from lichen in Thailand.</title>
        <authorList>
            <person name="Saeng-In P."/>
            <person name="Kanchanasin P."/>
            <person name="Yuki M."/>
            <person name="Kudo T."/>
            <person name="Ohkuma M."/>
            <person name="Phongsopitanun W."/>
            <person name="Tanasupawat S."/>
        </authorList>
    </citation>
    <scope>NUCLEOTIDE SEQUENCE [LARGE SCALE GENOMIC DNA]</scope>
    <source>
        <strain evidence="5 6">NBRC 110975</strain>
    </source>
</reference>
<sequence length="839" mass="92903">MSRIEQSLSGPWTVSGPPGDLPATVPGCVHTDLLAAGKIVDPFLGENEKAVDWVGRTDWVYSRDIAWDGPRPDRVELVFDGLDTVADIELGGVVIGSTRNMHRGYRFDVSALVGAEPQPLRVRFTSAYTEASRLQAQLGPRPNAYPEPFNFVRKMACSFGWDWGPTLVTAGIWRDVRLEGWSTARLSEVKPLLTYTDGRGRVDLSVTVERARPCNLRLRVRLDDRVLFDGPYAETLTFDVDDAEAWNPRGYGPATLHNLSVSLLDDGASDGGALEPVELDRWERRTGFRSVHIDQTGGQFVFHVNGEAVFVKGVNWIPDDIFPSRMTRERYALRLGQAAAAGVNLIRVWGGGLYESRDFYEVCDELGLMVWQDFLFACACYPEEEPLFSEVVAEARENVVRLTPYPSLVAWNGNNENLWLYGADDWASRPGGDRSWGETYYLKTLPDIVSEVDPTRPYMAGSPWSGSWEHEPNDVDHGTFHSWDVWNREDYLHYRDSAPRFVAEFGWQAPPAWRTLRSSVTDEPMRPDSPGVLHHQKAIDGNGKLARGLAAHFPETRTVAHSEPAVAAQPASGQPETRLVESGDGSTAAGSRSTEAWHFLTQLNQVRAVRTGIAHWRSHWPHTAGVILWQLNDLWPVISWAAIDGAGRYKPLWFEMRSLFAARSLTIQPRDGGLSVALMNDHAEPWAEVLTVERLDRDGTVLGSFEVSVEVAARSNSLIPVPGELTADGANPSDVLVARAAGVRETWFFEDFHLDAPGLTVDVRVVADGLDVTVRAAGLARDVLLQPDRIHPDATVDQGFVTLLPGESTTFRVRGAAALDPALVHAPWVLTDLATVLKE</sequence>
<evidence type="ECO:0000256" key="2">
    <source>
        <dbReference type="ARBA" id="ARBA00023295"/>
    </source>
</evidence>
<dbReference type="PANTHER" id="PTHR43730">
    <property type="entry name" value="BETA-MANNOSIDASE"/>
    <property type="match status" value="1"/>
</dbReference>
<dbReference type="Proteomes" id="UP001519654">
    <property type="component" value="Unassembled WGS sequence"/>
</dbReference>
<dbReference type="Gene3D" id="3.20.20.80">
    <property type="entry name" value="Glycosidases"/>
    <property type="match status" value="1"/>
</dbReference>
<comment type="caution">
    <text evidence="5">The sequence shown here is derived from an EMBL/GenBank/DDBJ whole genome shotgun (WGS) entry which is preliminary data.</text>
</comment>
<keyword evidence="6" id="KW-1185">Reference proteome</keyword>
<dbReference type="InterPro" id="IPR008979">
    <property type="entry name" value="Galactose-bd-like_sf"/>
</dbReference>
<dbReference type="Gene3D" id="2.60.120.260">
    <property type="entry name" value="Galactose-binding domain-like"/>
    <property type="match status" value="1"/>
</dbReference>
<accession>A0ABS5YP69</accession>
<feature type="domain" description="Beta-mannosidase-like galactose-binding" evidence="4">
    <location>
        <begin position="12"/>
        <end position="174"/>
    </location>
</feature>
<dbReference type="InterPro" id="IPR050887">
    <property type="entry name" value="Beta-mannosidase_GH2"/>
</dbReference>
<dbReference type="InterPro" id="IPR036156">
    <property type="entry name" value="Beta-gal/glucu_dom_sf"/>
</dbReference>
<feature type="region of interest" description="Disordered" evidence="3">
    <location>
        <begin position="562"/>
        <end position="591"/>
    </location>
</feature>
<dbReference type="GO" id="GO:0016787">
    <property type="term" value="F:hydrolase activity"/>
    <property type="evidence" value="ECO:0007669"/>
    <property type="project" value="UniProtKB-KW"/>
</dbReference>
<dbReference type="InterPro" id="IPR054593">
    <property type="entry name" value="Beta-mannosidase-like_N2"/>
</dbReference>
<evidence type="ECO:0000259" key="4">
    <source>
        <dbReference type="Pfam" id="PF22666"/>
    </source>
</evidence>
<keyword evidence="2" id="KW-0326">Glycosidase</keyword>
<dbReference type="SUPFAM" id="SSF49785">
    <property type="entry name" value="Galactose-binding domain-like"/>
    <property type="match status" value="1"/>
</dbReference>
<keyword evidence="1 5" id="KW-0378">Hydrolase</keyword>
<evidence type="ECO:0000256" key="3">
    <source>
        <dbReference type="SAM" id="MobiDB-lite"/>
    </source>
</evidence>
<dbReference type="RefSeq" id="WP_215787835.1">
    <property type="nucleotide sequence ID" value="NZ_JAHKKG010000004.1"/>
</dbReference>
<protein>
    <submittedName>
        <fullName evidence="5">Glycoside hydrolase family 2 protein</fullName>
    </submittedName>
</protein>
<gene>
    <name evidence="5" type="ORF">KOI35_15215</name>
</gene>
<evidence type="ECO:0000313" key="6">
    <source>
        <dbReference type="Proteomes" id="UP001519654"/>
    </source>
</evidence>
<dbReference type="SUPFAM" id="SSF49303">
    <property type="entry name" value="beta-Galactosidase/glucuronidase domain"/>
    <property type="match status" value="2"/>
</dbReference>
<evidence type="ECO:0000313" key="5">
    <source>
        <dbReference type="EMBL" id="MBU2664851.1"/>
    </source>
</evidence>